<organism evidence="6 7">
    <name type="scientific">Solanum commersonii</name>
    <name type="common">Commerson's wild potato</name>
    <name type="synonym">Commerson's nightshade</name>
    <dbReference type="NCBI Taxonomy" id="4109"/>
    <lineage>
        <taxon>Eukaryota</taxon>
        <taxon>Viridiplantae</taxon>
        <taxon>Streptophyta</taxon>
        <taxon>Embryophyta</taxon>
        <taxon>Tracheophyta</taxon>
        <taxon>Spermatophyta</taxon>
        <taxon>Magnoliopsida</taxon>
        <taxon>eudicotyledons</taxon>
        <taxon>Gunneridae</taxon>
        <taxon>Pentapetalae</taxon>
        <taxon>asterids</taxon>
        <taxon>lamiids</taxon>
        <taxon>Solanales</taxon>
        <taxon>Solanaceae</taxon>
        <taxon>Solanoideae</taxon>
        <taxon>Solaneae</taxon>
        <taxon>Solanum</taxon>
    </lineage>
</organism>
<keyword evidence="4" id="KW-0472">Membrane</keyword>
<protein>
    <recommendedName>
        <fullName evidence="5">Folate receptor-like domain-containing protein</fullName>
    </recommendedName>
</protein>
<feature type="transmembrane region" description="Helical" evidence="4">
    <location>
        <begin position="278"/>
        <end position="295"/>
    </location>
</feature>
<comment type="caution">
    <text evidence="6">The sequence shown here is derived from an EMBL/GenBank/DDBJ whole genome shotgun (WGS) entry which is preliminary data.</text>
</comment>
<keyword evidence="2" id="KW-1015">Disulfide bond</keyword>
<sequence length="334" mass="36925">MKNGIEWAIHFGTAAGNILSPSTTLRFRNQHARTDQIHQIEVEFSSMLENKMGNGNCGEVQKCWVEGKDNGVCISPGGRFPRFSNEGKPPRKVKKGPRDLNLCRVFRGKTCCDVTQTHPAFMSIRRLASTGEASQECLHLWEMLECSICDPRVGVQAGPPVLCTSFCDKVYQACSNAYFSVDAKTQVLAPCAVNDFVCGRASEWISNGTELCRVAGFSVKSLSDDPEEVSCYGGKSSVDYIADSWRTSRSKVQEKADSFGLVEDFKQWLEDMTFKERISWAVGGMVLTAGLLFTSQRKSHRQRQKLVALQRTAKKLEGRGSPRSPTTLGSLKGS</sequence>
<dbReference type="OrthoDB" id="498177at2759"/>
<accession>A0A9J6APH0</accession>
<dbReference type="PANTHER" id="PTHR37390">
    <property type="entry name" value="OS02G0592500 PROTEIN"/>
    <property type="match status" value="1"/>
</dbReference>
<feature type="region of interest" description="Disordered" evidence="3">
    <location>
        <begin position="311"/>
        <end position="334"/>
    </location>
</feature>
<evidence type="ECO:0000256" key="2">
    <source>
        <dbReference type="ARBA" id="ARBA00023157"/>
    </source>
</evidence>
<feature type="domain" description="Folate receptor-like" evidence="5">
    <location>
        <begin position="92"/>
        <end position="231"/>
    </location>
</feature>
<evidence type="ECO:0000256" key="1">
    <source>
        <dbReference type="ARBA" id="ARBA00022729"/>
    </source>
</evidence>
<dbReference type="PANTHER" id="PTHR37390:SF1">
    <property type="entry name" value="FOLATE-BINDING PROTEIN 1"/>
    <property type="match status" value="1"/>
</dbReference>
<evidence type="ECO:0000313" key="7">
    <source>
        <dbReference type="Proteomes" id="UP000824120"/>
    </source>
</evidence>
<dbReference type="InterPro" id="IPR053305">
    <property type="entry name" value="Folate-binding_rcpt-like"/>
</dbReference>
<keyword evidence="1" id="KW-0732">Signal</keyword>
<dbReference type="Proteomes" id="UP000824120">
    <property type="component" value="Chromosome 2"/>
</dbReference>
<proteinExistence type="predicted"/>
<evidence type="ECO:0000313" key="6">
    <source>
        <dbReference type="EMBL" id="KAG5626058.1"/>
    </source>
</evidence>
<dbReference type="Pfam" id="PF03024">
    <property type="entry name" value="Folate_rec"/>
    <property type="match status" value="1"/>
</dbReference>
<keyword evidence="4" id="KW-1133">Transmembrane helix</keyword>
<evidence type="ECO:0000259" key="5">
    <source>
        <dbReference type="Pfam" id="PF03024"/>
    </source>
</evidence>
<dbReference type="InterPro" id="IPR018143">
    <property type="entry name" value="Folate_rcpt-like"/>
</dbReference>
<gene>
    <name evidence="6" type="ORF">H5410_011276</name>
</gene>
<feature type="compositionally biased region" description="Polar residues" evidence="3">
    <location>
        <begin position="323"/>
        <end position="334"/>
    </location>
</feature>
<evidence type="ECO:0000256" key="3">
    <source>
        <dbReference type="SAM" id="MobiDB-lite"/>
    </source>
</evidence>
<evidence type="ECO:0000256" key="4">
    <source>
        <dbReference type="SAM" id="Phobius"/>
    </source>
</evidence>
<reference evidence="6 7" key="1">
    <citation type="submission" date="2020-09" db="EMBL/GenBank/DDBJ databases">
        <title>De no assembly of potato wild relative species, Solanum commersonii.</title>
        <authorList>
            <person name="Cho K."/>
        </authorList>
    </citation>
    <scope>NUCLEOTIDE SEQUENCE [LARGE SCALE GENOMIC DNA]</scope>
    <source>
        <strain evidence="6">LZ3.2</strain>
        <tissue evidence="6">Leaf</tissue>
    </source>
</reference>
<dbReference type="EMBL" id="JACXVP010000002">
    <property type="protein sequence ID" value="KAG5626058.1"/>
    <property type="molecule type" value="Genomic_DNA"/>
</dbReference>
<keyword evidence="7" id="KW-1185">Reference proteome</keyword>
<keyword evidence="4" id="KW-0812">Transmembrane</keyword>
<dbReference type="AlphaFoldDB" id="A0A9J6APH0"/>
<name>A0A9J6APH0_SOLCO</name>